<keyword evidence="2" id="KW-0808">Transferase</keyword>
<dbReference type="PIRSF" id="PIRSF027391">
    <property type="entry name" value="Hpre_diP_synt_I"/>
    <property type="match status" value="1"/>
</dbReference>
<keyword evidence="1" id="KW-1133">Transmembrane helix</keyword>
<sequence>MSELGYRQILTQPRDHRIAWWAALAITIHIVESALPSPIPGLKLGLANVVVIAVLMLYGWRDALWVALLRVLVGSLLIGTFLTPTFILSLTGAVASMLALGMAYYFSRLLPNWALGALGYSVLAAQAHMIGQFTAAYLLLIPHPALFKLLPVLMTAALVFGVISGMIAAAMINNVQKRVHSGTSG</sequence>
<accession>A0A3B1BEQ9</accession>
<feature type="transmembrane region" description="Helical" evidence="1">
    <location>
        <begin position="18"/>
        <end position="35"/>
    </location>
</feature>
<proteinExistence type="predicted"/>
<keyword evidence="1" id="KW-0812">Transmembrane</keyword>
<evidence type="ECO:0000256" key="1">
    <source>
        <dbReference type="SAM" id="Phobius"/>
    </source>
</evidence>
<dbReference type="GO" id="GO:0000010">
    <property type="term" value="F:heptaprenyl diphosphate synthase activity"/>
    <property type="evidence" value="ECO:0007669"/>
    <property type="project" value="UniProtKB-EC"/>
</dbReference>
<protein>
    <submittedName>
        <fullName evidence="2">Heptaprenyl diphosphate synthase component I</fullName>
        <ecNumber evidence="2">2.5.1.30</ecNumber>
    </submittedName>
</protein>
<feature type="transmembrane region" description="Helical" evidence="1">
    <location>
        <begin position="118"/>
        <end position="140"/>
    </location>
</feature>
<dbReference type="EMBL" id="UOFX01000075">
    <property type="protein sequence ID" value="VAX10563.1"/>
    <property type="molecule type" value="Genomic_DNA"/>
</dbReference>
<dbReference type="InterPro" id="IPR010898">
    <property type="entry name" value="Hpre_diP_synth_I"/>
</dbReference>
<name>A0A3B1BEQ9_9ZZZZ</name>
<dbReference type="InterPro" id="IPR014535">
    <property type="entry name" value="Hpre_diP_synt_I"/>
</dbReference>
<organism evidence="2">
    <name type="scientific">hydrothermal vent metagenome</name>
    <dbReference type="NCBI Taxonomy" id="652676"/>
    <lineage>
        <taxon>unclassified sequences</taxon>
        <taxon>metagenomes</taxon>
        <taxon>ecological metagenomes</taxon>
    </lineage>
</organism>
<dbReference type="AlphaFoldDB" id="A0A3B1BEQ9"/>
<feature type="transmembrane region" description="Helical" evidence="1">
    <location>
        <begin position="41"/>
        <end position="58"/>
    </location>
</feature>
<evidence type="ECO:0000313" key="2">
    <source>
        <dbReference type="EMBL" id="VAX10563.1"/>
    </source>
</evidence>
<dbReference type="EC" id="2.5.1.30" evidence="2"/>
<feature type="transmembrane region" description="Helical" evidence="1">
    <location>
        <begin position="87"/>
        <end position="106"/>
    </location>
</feature>
<reference evidence="2" key="1">
    <citation type="submission" date="2018-06" db="EMBL/GenBank/DDBJ databases">
        <authorList>
            <person name="Zhirakovskaya E."/>
        </authorList>
    </citation>
    <scope>NUCLEOTIDE SEQUENCE</scope>
</reference>
<dbReference type="Gene3D" id="1.10.1760.20">
    <property type="match status" value="1"/>
</dbReference>
<dbReference type="Pfam" id="PF07456">
    <property type="entry name" value="Hpre_diP_synt_I"/>
    <property type="match status" value="1"/>
</dbReference>
<feature type="transmembrane region" description="Helical" evidence="1">
    <location>
        <begin position="152"/>
        <end position="172"/>
    </location>
</feature>
<keyword evidence="1" id="KW-0472">Membrane</keyword>
<gene>
    <name evidence="2" type="ORF">MNBD_GAMMA26-692</name>
</gene>